<comment type="similarity">
    <text evidence="1 2">Belongs to the peptidase C14A family.</text>
</comment>
<evidence type="ECO:0000256" key="2">
    <source>
        <dbReference type="RuleBase" id="RU003971"/>
    </source>
</evidence>
<dbReference type="GO" id="GO:0006508">
    <property type="term" value="P:proteolysis"/>
    <property type="evidence" value="ECO:0007669"/>
    <property type="project" value="InterPro"/>
</dbReference>
<dbReference type="PROSITE" id="PS50208">
    <property type="entry name" value="CASPASE_P20"/>
    <property type="match status" value="1"/>
</dbReference>
<dbReference type="InterPro" id="IPR001309">
    <property type="entry name" value="Pept_C14_p20"/>
</dbReference>
<dbReference type="InterPro" id="IPR015917">
    <property type="entry name" value="Pept_C14A"/>
</dbReference>
<dbReference type="InterPro" id="IPR029030">
    <property type="entry name" value="Caspase-like_dom_sf"/>
</dbReference>
<name>A0A6P4F616_DRORH</name>
<dbReference type="SMART" id="SM00115">
    <property type="entry name" value="CASc"/>
    <property type="match status" value="1"/>
</dbReference>
<dbReference type="InterPro" id="IPR052039">
    <property type="entry name" value="Caspase-related_regulators"/>
</dbReference>
<dbReference type="PRINTS" id="PR00376">
    <property type="entry name" value="IL1BCENZYME"/>
</dbReference>
<dbReference type="OrthoDB" id="6114029at2759"/>
<feature type="domain" description="Caspase family p10" evidence="4">
    <location>
        <begin position="195"/>
        <end position="274"/>
    </location>
</feature>
<gene>
    <name evidence="6" type="primary">LOC108049261</name>
</gene>
<dbReference type="GeneID" id="108049261"/>
<evidence type="ECO:0000313" key="6">
    <source>
        <dbReference type="RefSeq" id="XP_016985875.1"/>
    </source>
</evidence>
<dbReference type="AlphaFoldDB" id="A0A6P4F616"/>
<protein>
    <submittedName>
        <fullName evidence="6">Caspase-3-like isoform X1</fullName>
    </submittedName>
</protein>
<feature type="domain" description="Caspase family p20" evidence="5">
    <location>
        <begin position="65"/>
        <end position="181"/>
    </location>
</feature>
<evidence type="ECO:0000256" key="1">
    <source>
        <dbReference type="ARBA" id="ARBA00010134"/>
    </source>
</evidence>
<dbReference type="Pfam" id="PF00656">
    <property type="entry name" value="Peptidase_C14"/>
    <property type="match status" value="1"/>
</dbReference>
<dbReference type="PROSITE" id="PS50207">
    <property type="entry name" value="CASPASE_P10"/>
    <property type="match status" value="1"/>
</dbReference>
<feature type="region of interest" description="Disordered" evidence="3">
    <location>
        <begin position="1"/>
        <end position="28"/>
    </location>
</feature>
<evidence type="ECO:0000259" key="4">
    <source>
        <dbReference type="PROSITE" id="PS50207"/>
    </source>
</evidence>
<reference evidence="6" key="1">
    <citation type="submission" date="2025-08" db="UniProtKB">
        <authorList>
            <consortium name="RefSeq"/>
        </authorList>
    </citation>
    <scope>IDENTIFICATION</scope>
</reference>
<evidence type="ECO:0000259" key="5">
    <source>
        <dbReference type="PROSITE" id="PS50208"/>
    </source>
</evidence>
<evidence type="ECO:0000256" key="3">
    <source>
        <dbReference type="SAM" id="MobiDB-lite"/>
    </source>
</evidence>
<organism evidence="6">
    <name type="scientific">Drosophila rhopaloa</name>
    <name type="common">Fruit fly</name>
    <dbReference type="NCBI Taxonomy" id="1041015"/>
    <lineage>
        <taxon>Eukaryota</taxon>
        <taxon>Metazoa</taxon>
        <taxon>Ecdysozoa</taxon>
        <taxon>Arthropoda</taxon>
        <taxon>Hexapoda</taxon>
        <taxon>Insecta</taxon>
        <taxon>Pterygota</taxon>
        <taxon>Neoptera</taxon>
        <taxon>Endopterygota</taxon>
        <taxon>Diptera</taxon>
        <taxon>Brachycera</taxon>
        <taxon>Muscomorpha</taxon>
        <taxon>Ephydroidea</taxon>
        <taxon>Drosophilidae</taxon>
        <taxon>Drosophila</taxon>
        <taxon>Sophophora</taxon>
    </lineage>
</organism>
<dbReference type="GO" id="GO:0004197">
    <property type="term" value="F:cysteine-type endopeptidase activity"/>
    <property type="evidence" value="ECO:0007669"/>
    <property type="project" value="InterPro"/>
</dbReference>
<dbReference type="InterPro" id="IPR002138">
    <property type="entry name" value="Pept_C14_p10"/>
</dbReference>
<proteinExistence type="inferred from homology"/>
<dbReference type="RefSeq" id="XP_016985875.1">
    <property type="nucleotide sequence ID" value="XM_017130386.1"/>
</dbReference>
<dbReference type="PANTHER" id="PTHR22576">
    <property type="entry name" value="MUCOSA ASSOCIATED LYMPHOID TISSUE LYMPHOMA TRANSLOCATION PROTEIN 1/PARACASPASE"/>
    <property type="match status" value="1"/>
</dbReference>
<dbReference type="PANTHER" id="PTHR22576:SF41">
    <property type="entry name" value="CASPASE 14, APOPTOSIS-RELATED CYSTEINE PEPTIDASE"/>
    <property type="match status" value="1"/>
</dbReference>
<dbReference type="InterPro" id="IPR011600">
    <property type="entry name" value="Pept_C14_caspase"/>
</dbReference>
<dbReference type="Gene3D" id="3.40.50.1460">
    <property type="match status" value="1"/>
</dbReference>
<accession>A0A6P4F616</accession>
<dbReference type="RefSeq" id="XP_016985875.2">
    <property type="nucleotide sequence ID" value="XM_017130386.2"/>
</dbReference>
<dbReference type="SUPFAM" id="SSF52129">
    <property type="entry name" value="Caspase-like"/>
    <property type="match status" value="1"/>
</dbReference>
<sequence>MDSNELAEQVSDSGTTSGEPLRQFQPASMVFQHDARMELSESASESVPLQSVDPPKKLLPPYLCILNHEEFPNDPARNRKGSSKDVEAVRNTFGKLKCQIDEIPNPTLAKVKDTVRALALKSFAHLSALVIVILSHGDQNEKICACDGEEYHVDRDILFPLFENETLANKPKILIIQACKGHWKADSKKSDRNPSSYIKCYSSTEGFQSFRHVTAGSIFIQTLCNVMNQDALTKDFRSIIEDVNAKVERQSNLNGYKQVPSISSTLREPFCFGDFAQNAN</sequence>